<dbReference type="InterPro" id="IPR014967">
    <property type="entry name" value="Uncharacterised_YugN-like"/>
</dbReference>
<gene>
    <name evidence="1" type="ORF">PDUR_12625</name>
</gene>
<proteinExistence type="predicted"/>
<dbReference type="InterPro" id="IPR036491">
    <property type="entry name" value="YugN-like_sf"/>
</dbReference>
<dbReference type="RefSeq" id="WP_042206493.1">
    <property type="nucleotide sequence ID" value="NZ_CP009288.1"/>
</dbReference>
<dbReference type="OrthoDB" id="2679642at2"/>
<reference evidence="1 2" key="1">
    <citation type="submission" date="2014-08" db="EMBL/GenBank/DDBJ databases">
        <title>Comparative genomics of the Paenibacillus odorifer group.</title>
        <authorList>
            <person name="den Bakker H.C."/>
            <person name="Tsai Y.-C."/>
            <person name="Martin N."/>
            <person name="Korlach J."/>
            <person name="Wiedmann M."/>
        </authorList>
    </citation>
    <scope>NUCLEOTIDE SEQUENCE [LARGE SCALE GENOMIC DNA]</scope>
    <source>
        <strain evidence="1 2">DSM 1735</strain>
    </source>
</reference>
<dbReference type="eggNOG" id="ENOG5032VJF">
    <property type="taxonomic scope" value="Bacteria"/>
</dbReference>
<dbReference type="STRING" id="44251.PDUR_12625"/>
<dbReference type="Gene3D" id="3.30.310.100">
    <property type="entry name" value="YugN-like"/>
    <property type="match status" value="1"/>
</dbReference>
<dbReference type="Proteomes" id="UP000029409">
    <property type="component" value="Chromosome"/>
</dbReference>
<dbReference type="KEGG" id="pdu:PDUR_12625"/>
<dbReference type="AlphaFoldDB" id="A0A089HPI8"/>
<dbReference type="EMBL" id="CP009288">
    <property type="protein sequence ID" value="AIQ12650.1"/>
    <property type="molecule type" value="Genomic_DNA"/>
</dbReference>
<sequence>MIFENTGLVGLQSNLQYLDESAEKAGFIRWQWEYYRATYDCKIEDAAGGGDYFLRINTRAVEGKLEKPDAVLAIEAVYLGKATFPHGLEYESTVPQSVLDIAGERIVELKTLLEA</sequence>
<evidence type="ECO:0000313" key="1">
    <source>
        <dbReference type="EMBL" id="AIQ12650.1"/>
    </source>
</evidence>
<dbReference type="SUPFAM" id="SSF160755">
    <property type="entry name" value="YugN-like"/>
    <property type="match status" value="1"/>
</dbReference>
<accession>A0A089HPI8</accession>
<name>A0A089HPI8_PAEDU</name>
<evidence type="ECO:0000313" key="2">
    <source>
        <dbReference type="Proteomes" id="UP000029409"/>
    </source>
</evidence>
<evidence type="ECO:0008006" key="3">
    <source>
        <dbReference type="Google" id="ProtNLM"/>
    </source>
</evidence>
<dbReference type="Pfam" id="PF08868">
    <property type="entry name" value="YugN"/>
    <property type="match status" value="1"/>
</dbReference>
<organism evidence="1 2">
    <name type="scientific">Paenibacillus durus</name>
    <name type="common">Paenibacillus azotofixans</name>
    <dbReference type="NCBI Taxonomy" id="44251"/>
    <lineage>
        <taxon>Bacteria</taxon>
        <taxon>Bacillati</taxon>
        <taxon>Bacillota</taxon>
        <taxon>Bacilli</taxon>
        <taxon>Bacillales</taxon>
        <taxon>Paenibacillaceae</taxon>
        <taxon>Paenibacillus</taxon>
    </lineage>
</organism>
<keyword evidence="2" id="KW-1185">Reference proteome</keyword>
<protein>
    <recommendedName>
        <fullName evidence="3">YugN-like family protein</fullName>
    </recommendedName>
</protein>